<dbReference type="PANTHER" id="PTHR21340">
    <property type="entry name" value="DIADENOSINE 5,5-P1,P4-TETRAPHOSPHATE PYROPHOSPHOHYDROLASE MUTT"/>
    <property type="match status" value="1"/>
</dbReference>
<dbReference type="PANTHER" id="PTHR21340:SF7">
    <property type="entry name" value="NUDIX HYDROLASE DOMAIN-CONTAINING PROTEIN"/>
    <property type="match status" value="1"/>
</dbReference>
<organism evidence="3 4">
    <name type="scientific">Conyzicola lurida</name>
    <dbReference type="NCBI Taxonomy" id="1172621"/>
    <lineage>
        <taxon>Bacteria</taxon>
        <taxon>Bacillati</taxon>
        <taxon>Actinomycetota</taxon>
        <taxon>Actinomycetes</taxon>
        <taxon>Micrococcales</taxon>
        <taxon>Microbacteriaceae</taxon>
        <taxon>Conyzicola</taxon>
    </lineage>
</organism>
<gene>
    <name evidence="3" type="ORF">HD599_002068</name>
</gene>
<dbReference type="InterPro" id="IPR051325">
    <property type="entry name" value="Nudix_hydrolase_domain"/>
</dbReference>
<dbReference type="EMBL" id="JACHMJ010000001">
    <property type="protein sequence ID" value="MBB5843745.1"/>
    <property type="molecule type" value="Genomic_DNA"/>
</dbReference>
<comment type="caution">
    <text evidence="3">The sequence shown here is derived from an EMBL/GenBank/DDBJ whole genome shotgun (WGS) entry which is preliminary data.</text>
</comment>
<dbReference type="InterPro" id="IPR015797">
    <property type="entry name" value="NUDIX_hydrolase-like_dom_sf"/>
</dbReference>
<name>A0A841AQ95_9MICO</name>
<dbReference type="InterPro" id="IPR000086">
    <property type="entry name" value="NUDIX_hydrolase_dom"/>
</dbReference>
<proteinExistence type="predicted"/>
<keyword evidence="1 3" id="KW-0378">Hydrolase</keyword>
<dbReference type="Proteomes" id="UP000536685">
    <property type="component" value="Unassembled WGS sequence"/>
</dbReference>
<feature type="domain" description="Nudix hydrolase" evidence="2">
    <location>
        <begin position="4"/>
        <end position="154"/>
    </location>
</feature>
<dbReference type="PROSITE" id="PS00893">
    <property type="entry name" value="NUDIX_BOX"/>
    <property type="match status" value="1"/>
</dbReference>
<dbReference type="GO" id="GO:0006754">
    <property type="term" value="P:ATP biosynthetic process"/>
    <property type="evidence" value="ECO:0007669"/>
    <property type="project" value="TreeGrafter"/>
</dbReference>
<dbReference type="Pfam" id="PF00293">
    <property type="entry name" value="NUDIX"/>
    <property type="match status" value="1"/>
</dbReference>
<dbReference type="AlphaFoldDB" id="A0A841AQ95"/>
<dbReference type="RefSeq" id="WP_184237020.1">
    <property type="nucleotide sequence ID" value="NZ_JACHMJ010000001.1"/>
</dbReference>
<dbReference type="GO" id="GO:0006167">
    <property type="term" value="P:AMP biosynthetic process"/>
    <property type="evidence" value="ECO:0007669"/>
    <property type="project" value="TreeGrafter"/>
</dbReference>
<dbReference type="Gene3D" id="3.90.79.10">
    <property type="entry name" value="Nucleoside Triphosphate Pyrophosphohydrolase"/>
    <property type="match status" value="1"/>
</dbReference>
<evidence type="ECO:0000259" key="2">
    <source>
        <dbReference type="PROSITE" id="PS51462"/>
    </source>
</evidence>
<reference evidence="3 4" key="1">
    <citation type="submission" date="2020-08" db="EMBL/GenBank/DDBJ databases">
        <title>Sequencing the genomes of 1000 actinobacteria strains.</title>
        <authorList>
            <person name="Klenk H.-P."/>
        </authorList>
    </citation>
    <scope>NUCLEOTIDE SEQUENCE [LARGE SCALE GENOMIC DNA]</scope>
    <source>
        <strain evidence="3 4">DSM 105784</strain>
    </source>
</reference>
<dbReference type="SUPFAM" id="SSF55811">
    <property type="entry name" value="Nudix"/>
    <property type="match status" value="1"/>
</dbReference>
<dbReference type="InterPro" id="IPR020084">
    <property type="entry name" value="NUDIX_hydrolase_CS"/>
</dbReference>
<dbReference type="GO" id="GO:0004081">
    <property type="term" value="F:bis(5'-nucleosyl)-tetraphosphatase (asymmetrical) activity"/>
    <property type="evidence" value="ECO:0007669"/>
    <property type="project" value="TreeGrafter"/>
</dbReference>
<sequence length="158" mass="17110">MSVSEDHSAGILLYRLSPADTLEVFIGHMGGPFWAYKQSAAWSIPKGLVEPGEDPFGTALREFSEEIGRPAPDIAYANLGDFRYTSGKIVTVFAGAHDEMEQLSSTPVTVEWPRGSGTSVTFPELDRAEWCSVEIARGRLVRGQVPALAALEALLARS</sequence>
<protein>
    <submittedName>
        <fullName evidence="3">Putative NUDIX family NTP pyrophosphohydrolase</fullName>
    </submittedName>
</protein>
<keyword evidence="4" id="KW-1185">Reference proteome</keyword>
<evidence type="ECO:0000313" key="3">
    <source>
        <dbReference type="EMBL" id="MBB5843745.1"/>
    </source>
</evidence>
<evidence type="ECO:0000313" key="4">
    <source>
        <dbReference type="Proteomes" id="UP000536685"/>
    </source>
</evidence>
<evidence type="ECO:0000256" key="1">
    <source>
        <dbReference type="ARBA" id="ARBA00022801"/>
    </source>
</evidence>
<dbReference type="PROSITE" id="PS51462">
    <property type="entry name" value="NUDIX"/>
    <property type="match status" value="1"/>
</dbReference>
<accession>A0A841AQ95</accession>